<evidence type="ECO:0000313" key="1">
    <source>
        <dbReference type="EMBL" id="GAA6408017.1"/>
    </source>
</evidence>
<sequence>MTAPEKRARNLIGSLTTAQLLDQWEITTTMTDPNTPTLRGWFMDELEKRFPDQFDKWLDSDCRDEDLRKFIYA</sequence>
<proteinExistence type="predicted"/>
<dbReference type="Proteomes" id="UP001600943">
    <property type="component" value="Unassembled WGS sequence"/>
</dbReference>
<dbReference type="EMBL" id="BAABYW010000001">
    <property type="protein sequence ID" value="GAA6408017.1"/>
    <property type="molecule type" value="Genomic_DNA"/>
</dbReference>
<protein>
    <submittedName>
        <fullName evidence="1">Uncharacterized protein</fullName>
    </submittedName>
</protein>
<comment type="caution">
    <text evidence="1">The sequence shown here is derived from an EMBL/GenBank/DDBJ whole genome shotgun (WGS) entry which is preliminary data.</text>
</comment>
<gene>
    <name evidence="1" type="ORF">K040078D81_21340</name>
</gene>
<organism evidence="1 2">
    <name type="scientific">Blautia hominis</name>
    <dbReference type="NCBI Taxonomy" id="2025493"/>
    <lineage>
        <taxon>Bacteria</taxon>
        <taxon>Bacillati</taxon>
        <taxon>Bacillota</taxon>
        <taxon>Clostridia</taxon>
        <taxon>Lachnospirales</taxon>
        <taxon>Lachnospiraceae</taxon>
        <taxon>Blautia</taxon>
    </lineage>
</organism>
<reference evidence="1 2" key="1">
    <citation type="submission" date="2024-04" db="EMBL/GenBank/DDBJ databases">
        <title>Defined microbial consortia suppress multidrug-resistant proinflammatory Enterobacteriaceae via ecological control.</title>
        <authorList>
            <person name="Furuichi M."/>
            <person name="Kawaguchi T."/>
            <person name="Pust M."/>
            <person name="Yasuma K."/>
            <person name="Plichta D."/>
            <person name="Hasegawa N."/>
            <person name="Ohya T."/>
            <person name="Bhattarai S."/>
            <person name="Sasajima S."/>
            <person name="Aoto Y."/>
            <person name="Tuganbaev T."/>
            <person name="Yaginuma M."/>
            <person name="Ueda M."/>
            <person name="Okahashi N."/>
            <person name="Amafuji K."/>
            <person name="Kiridooshi Y."/>
            <person name="Sugita K."/>
            <person name="Strazar M."/>
            <person name="Skelly A."/>
            <person name="Suda W."/>
            <person name="Hattori M."/>
            <person name="Nakamoto N."/>
            <person name="Caballero S."/>
            <person name="Norman J."/>
            <person name="Olle B."/>
            <person name="Tanoue T."/>
            <person name="Arita M."/>
            <person name="Bucci V."/>
            <person name="Atarashi K."/>
            <person name="Xavier R."/>
            <person name="Honda K."/>
        </authorList>
    </citation>
    <scope>NUCLEOTIDE SEQUENCE [LARGE SCALE GENOMIC DNA]</scope>
    <source>
        <strain evidence="2">k04-0078-D8-1</strain>
    </source>
</reference>
<name>A0ABQ0B9A0_9FIRM</name>
<evidence type="ECO:0000313" key="2">
    <source>
        <dbReference type="Proteomes" id="UP001600943"/>
    </source>
</evidence>
<keyword evidence="2" id="KW-1185">Reference proteome</keyword>
<dbReference type="RefSeq" id="WP_195659630.1">
    <property type="nucleotide sequence ID" value="NZ_BAABYW010000001.1"/>
</dbReference>
<accession>A0ABQ0B9A0</accession>